<feature type="domain" description="FAD dependent oxidoreductase" evidence="2">
    <location>
        <begin position="5"/>
        <end position="334"/>
    </location>
</feature>
<evidence type="ECO:0000256" key="1">
    <source>
        <dbReference type="ARBA" id="ARBA00023002"/>
    </source>
</evidence>
<gene>
    <name evidence="3" type="ORF">Voc01_022840</name>
</gene>
<dbReference type="InterPro" id="IPR036188">
    <property type="entry name" value="FAD/NAD-bd_sf"/>
</dbReference>
<dbReference type="SUPFAM" id="SSF51905">
    <property type="entry name" value="FAD/NAD(P)-binding domain"/>
    <property type="match status" value="1"/>
</dbReference>
<evidence type="ECO:0000259" key="2">
    <source>
        <dbReference type="Pfam" id="PF01266"/>
    </source>
</evidence>
<reference evidence="3" key="1">
    <citation type="submission" date="2021-01" db="EMBL/GenBank/DDBJ databases">
        <title>Whole genome shotgun sequence of Virgisporangium ochraceum NBRC 16418.</title>
        <authorList>
            <person name="Komaki H."/>
            <person name="Tamura T."/>
        </authorList>
    </citation>
    <scope>NUCLEOTIDE SEQUENCE</scope>
    <source>
        <strain evidence="3">NBRC 16418</strain>
    </source>
</reference>
<dbReference type="Gene3D" id="3.30.9.10">
    <property type="entry name" value="D-Amino Acid Oxidase, subunit A, domain 2"/>
    <property type="match status" value="1"/>
</dbReference>
<dbReference type="GO" id="GO:0016491">
    <property type="term" value="F:oxidoreductase activity"/>
    <property type="evidence" value="ECO:0007669"/>
    <property type="project" value="UniProtKB-KW"/>
</dbReference>
<evidence type="ECO:0000313" key="3">
    <source>
        <dbReference type="EMBL" id="GIJ67367.1"/>
    </source>
</evidence>
<dbReference type="PANTHER" id="PTHR13847">
    <property type="entry name" value="SARCOSINE DEHYDROGENASE-RELATED"/>
    <property type="match status" value="1"/>
</dbReference>
<evidence type="ECO:0000313" key="4">
    <source>
        <dbReference type="Proteomes" id="UP000635606"/>
    </source>
</evidence>
<comment type="caution">
    <text evidence="3">The sequence shown here is derived from an EMBL/GenBank/DDBJ whole genome shotgun (WGS) entry which is preliminary data.</text>
</comment>
<keyword evidence="1" id="KW-0560">Oxidoreductase</keyword>
<sequence>MIEADVAVVGAGIAGVGAAYELSATVSVVLLEQERQPAHHTTGRSAAMFLESYGGERVGPLTAASRPLFESVGTLLRPRPWLVVQDPAAPASGHDIAGGEVLEALSPAEALALCPVLRPEWTEGAMIERLAQEIDVLGLHQYFLGGARRRGARVHLSAEVLAGHREGGFWHLDTTAGPVRVGAVVDAAGAWADVVATRLGVEPVGLTPLVRTAAVARFAAADPNWPLVGDLAETFYFRPEGQGLLISPADETPAEPHDARADELAVALALERVNAATTLGLRSVSTAWAGLRTFSPDRDPVVGPDPAEPSFCWLAGQGGFGIQTAPELARLAANAVLGGGTRLPEALSAARFRTDTGKALSAER</sequence>
<dbReference type="RefSeq" id="WP_203927316.1">
    <property type="nucleotide sequence ID" value="NZ_BOPH01000024.1"/>
</dbReference>
<accession>A0A8J3ZNQ3</accession>
<dbReference type="InterPro" id="IPR006076">
    <property type="entry name" value="FAD-dep_OxRdtase"/>
</dbReference>
<keyword evidence="4" id="KW-1185">Reference proteome</keyword>
<dbReference type="GO" id="GO:0005737">
    <property type="term" value="C:cytoplasm"/>
    <property type="evidence" value="ECO:0007669"/>
    <property type="project" value="TreeGrafter"/>
</dbReference>
<dbReference type="Proteomes" id="UP000635606">
    <property type="component" value="Unassembled WGS sequence"/>
</dbReference>
<dbReference type="Pfam" id="PF01266">
    <property type="entry name" value="DAO"/>
    <property type="match status" value="1"/>
</dbReference>
<protein>
    <submittedName>
        <fullName evidence="3">Glycerol-3-phosphate dehydrogenase</fullName>
    </submittedName>
</protein>
<proteinExistence type="predicted"/>
<dbReference type="AlphaFoldDB" id="A0A8J3ZNQ3"/>
<organism evidence="3 4">
    <name type="scientific">Virgisporangium ochraceum</name>
    <dbReference type="NCBI Taxonomy" id="65505"/>
    <lineage>
        <taxon>Bacteria</taxon>
        <taxon>Bacillati</taxon>
        <taxon>Actinomycetota</taxon>
        <taxon>Actinomycetes</taxon>
        <taxon>Micromonosporales</taxon>
        <taxon>Micromonosporaceae</taxon>
        <taxon>Virgisporangium</taxon>
    </lineage>
</organism>
<dbReference type="EMBL" id="BOPH01000024">
    <property type="protein sequence ID" value="GIJ67367.1"/>
    <property type="molecule type" value="Genomic_DNA"/>
</dbReference>
<name>A0A8J3ZNQ3_9ACTN</name>
<dbReference type="Gene3D" id="3.50.50.60">
    <property type="entry name" value="FAD/NAD(P)-binding domain"/>
    <property type="match status" value="1"/>
</dbReference>
<dbReference type="PANTHER" id="PTHR13847:SF287">
    <property type="entry name" value="FAD-DEPENDENT OXIDOREDUCTASE DOMAIN-CONTAINING PROTEIN 1"/>
    <property type="match status" value="1"/>
</dbReference>